<dbReference type="Proteomes" id="UP000594638">
    <property type="component" value="Unassembled WGS sequence"/>
</dbReference>
<gene>
    <name evidence="2" type="ORF">OLEA9_A045331</name>
</gene>
<dbReference type="AlphaFoldDB" id="A0A8S0RB45"/>
<reference evidence="2 3" key="1">
    <citation type="submission" date="2019-12" db="EMBL/GenBank/DDBJ databases">
        <authorList>
            <person name="Alioto T."/>
            <person name="Alioto T."/>
            <person name="Gomez Garrido J."/>
        </authorList>
    </citation>
    <scope>NUCLEOTIDE SEQUENCE [LARGE SCALE GENOMIC DNA]</scope>
</reference>
<evidence type="ECO:0000313" key="3">
    <source>
        <dbReference type="Proteomes" id="UP000594638"/>
    </source>
</evidence>
<name>A0A8S0RB45_OLEEU</name>
<sequence length="121" mass="13588">MKDYVEESMQEKNLACEKDEAKTATSGSKVDSKSSIPTYVPSPPFPDRLSKNLQLCKDIVETVASLESLPSIPPRYNISYITLPISKEKLLPSVMHAPTLEFKSLPKHLKYVYLGEGETLW</sequence>
<organism evidence="2 3">
    <name type="scientific">Olea europaea subsp. europaea</name>
    <dbReference type="NCBI Taxonomy" id="158383"/>
    <lineage>
        <taxon>Eukaryota</taxon>
        <taxon>Viridiplantae</taxon>
        <taxon>Streptophyta</taxon>
        <taxon>Embryophyta</taxon>
        <taxon>Tracheophyta</taxon>
        <taxon>Spermatophyta</taxon>
        <taxon>Magnoliopsida</taxon>
        <taxon>eudicotyledons</taxon>
        <taxon>Gunneridae</taxon>
        <taxon>Pentapetalae</taxon>
        <taxon>asterids</taxon>
        <taxon>lamiids</taxon>
        <taxon>Lamiales</taxon>
        <taxon>Oleaceae</taxon>
        <taxon>Oleeae</taxon>
        <taxon>Olea</taxon>
    </lineage>
</organism>
<dbReference type="OrthoDB" id="1750914at2759"/>
<accession>A0A8S0RB45</accession>
<evidence type="ECO:0000256" key="1">
    <source>
        <dbReference type="SAM" id="MobiDB-lite"/>
    </source>
</evidence>
<dbReference type="EMBL" id="CACTIH010002391">
    <property type="protein sequence ID" value="CAA2976270.1"/>
    <property type="molecule type" value="Genomic_DNA"/>
</dbReference>
<protein>
    <submittedName>
        <fullName evidence="2">Uncharacterized protein</fullName>
    </submittedName>
</protein>
<evidence type="ECO:0000313" key="2">
    <source>
        <dbReference type="EMBL" id="CAA2976270.1"/>
    </source>
</evidence>
<comment type="caution">
    <text evidence="2">The sequence shown here is derived from an EMBL/GenBank/DDBJ whole genome shotgun (WGS) entry which is preliminary data.</text>
</comment>
<feature type="region of interest" description="Disordered" evidence="1">
    <location>
        <begin position="1"/>
        <end position="43"/>
    </location>
</feature>
<keyword evidence="3" id="KW-1185">Reference proteome</keyword>
<proteinExistence type="predicted"/>
<dbReference type="Gramene" id="OE9A045331T1">
    <property type="protein sequence ID" value="OE9A045331C1"/>
    <property type="gene ID" value="OE9A045331"/>
</dbReference>
<feature type="compositionally biased region" description="Polar residues" evidence="1">
    <location>
        <begin position="23"/>
        <end position="37"/>
    </location>
</feature>